<name>A0A7S3L5Z6_9STRA</name>
<feature type="chain" id="PRO_5031510901" description="RxLR effector protein" evidence="1">
    <location>
        <begin position="20"/>
        <end position="125"/>
    </location>
</feature>
<dbReference type="EMBL" id="HBIM01012187">
    <property type="protein sequence ID" value="CAE0412761.1"/>
    <property type="molecule type" value="Transcribed_RNA"/>
</dbReference>
<sequence length="125" mass="13848">MMSFRFLTLTVILATTANAFFVHPTTTTTSALSVARSHRHQPSPAQQEQLDKFGATPETAMEILFDQLLGEGGAEDFYKATNADDVAREKWESFLSNMAKQQGNSANPMSPKDVCRYYFSEGSKS</sequence>
<dbReference type="AlphaFoldDB" id="A0A7S3L5Z6"/>
<gene>
    <name evidence="2" type="ORF">ACOF00016_LOCUS10022</name>
</gene>
<evidence type="ECO:0008006" key="3">
    <source>
        <dbReference type="Google" id="ProtNLM"/>
    </source>
</evidence>
<evidence type="ECO:0000313" key="2">
    <source>
        <dbReference type="EMBL" id="CAE0412761.1"/>
    </source>
</evidence>
<keyword evidence="1" id="KW-0732">Signal</keyword>
<feature type="signal peptide" evidence="1">
    <location>
        <begin position="1"/>
        <end position="19"/>
    </location>
</feature>
<reference evidence="2" key="1">
    <citation type="submission" date="2021-01" db="EMBL/GenBank/DDBJ databases">
        <authorList>
            <person name="Corre E."/>
            <person name="Pelletier E."/>
            <person name="Niang G."/>
            <person name="Scheremetjew M."/>
            <person name="Finn R."/>
            <person name="Kale V."/>
            <person name="Holt S."/>
            <person name="Cochrane G."/>
            <person name="Meng A."/>
            <person name="Brown T."/>
            <person name="Cohen L."/>
        </authorList>
    </citation>
    <scope>NUCLEOTIDE SEQUENCE</scope>
    <source>
        <strain evidence="2">CCMP127</strain>
    </source>
</reference>
<evidence type="ECO:0000256" key="1">
    <source>
        <dbReference type="SAM" id="SignalP"/>
    </source>
</evidence>
<organism evidence="2">
    <name type="scientific">Amphora coffeiformis</name>
    <dbReference type="NCBI Taxonomy" id="265554"/>
    <lineage>
        <taxon>Eukaryota</taxon>
        <taxon>Sar</taxon>
        <taxon>Stramenopiles</taxon>
        <taxon>Ochrophyta</taxon>
        <taxon>Bacillariophyta</taxon>
        <taxon>Bacillariophyceae</taxon>
        <taxon>Bacillariophycidae</taxon>
        <taxon>Thalassiophysales</taxon>
        <taxon>Catenulaceae</taxon>
        <taxon>Amphora</taxon>
    </lineage>
</organism>
<accession>A0A7S3L5Z6</accession>
<protein>
    <recommendedName>
        <fullName evidence="3">RxLR effector protein</fullName>
    </recommendedName>
</protein>
<proteinExistence type="predicted"/>